<dbReference type="EMBL" id="JALLBG020000200">
    <property type="protein sequence ID" value="KAL3759551.1"/>
    <property type="molecule type" value="Genomic_DNA"/>
</dbReference>
<dbReference type="AlphaFoldDB" id="A0ABD3M9Z3"/>
<dbReference type="Proteomes" id="UP001530293">
    <property type="component" value="Unassembled WGS sequence"/>
</dbReference>
<protein>
    <submittedName>
        <fullName evidence="1">Uncharacterized protein</fullName>
    </submittedName>
</protein>
<organism evidence="1 2">
    <name type="scientific">Discostella pseudostelligera</name>
    <dbReference type="NCBI Taxonomy" id="259834"/>
    <lineage>
        <taxon>Eukaryota</taxon>
        <taxon>Sar</taxon>
        <taxon>Stramenopiles</taxon>
        <taxon>Ochrophyta</taxon>
        <taxon>Bacillariophyta</taxon>
        <taxon>Coscinodiscophyceae</taxon>
        <taxon>Thalassiosirophycidae</taxon>
        <taxon>Stephanodiscales</taxon>
        <taxon>Stephanodiscaceae</taxon>
        <taxon>Discostella</taxon>
    </lineage>
</organism>
<reference evidence="1 2" key="1">
    <citation type="submission" date="2024-10" db="EMBL/GenBank/DDBJ databases">
        <title>Updated reference genomes for cyclostephanoid diatoms.</title>
        <authorList>
            <person name="Roberts W.R."/>
            <person name="Alverson A.J."/>
        </authorList>
    </citation>
    <scope>NUCLEOTIDE SEQUENCE [LARGE SCALE GENOMIC DNA]</scope>
    <source>
        <strain evidence="1 2">AJA232-27</strain>
    </source>
</reference>
<gene>
    <name evidence="1" type="ORF">ACHAWU_000850</name>
</gene>
<comment type="caution">
    <text evidence="1">The sequence shown here is derived from an EMBL/GenBank/DDBJ whole genome shotgun (WGS) entry which is preliminary data.</text>
</comment>
<evidence type="ECO:0000313" key="1">
    <source>
        <dbReference type="EMBL" id="KAL3759551.1"/>
    </source>
</evidence>
<proteinExistence type="predicted"/>
<keyword evidence="2" id="KW-1185">Reference proteome</keyword>
<name>A0ABD3M9Z3_9STRA</name>
<accession>A0ABD3M9Z3</accession>
<evidence type="ECO:0000313" key="2">
    <source>
        <dbReference type="Proteomes" id="UP001530293"/>
    </source>
</evidence>
<sequence length="501" mass="57060">MNMMLYWKQIKTPIMIFGMVLVLKDEMSSLQSIISDINSSSSSTTSRSYLSSSSSSARSLSINLGNGNCEYAHPNYDLSPTVDLHKTLIVGYPSGDKRMIFQQMEALTGLPAKDEWDFEYLGITNHPFIKANYPHHEGVWGWDNVADQVVMVVRNVRKSIVEYHDILWDIGYAKTWHEVSLSSDQLYASTPPVGAFFAWRDLRVMDEILWYGWFIDYWMEGGLLRDIYTHKITTPHHWNMLMMPTVYTRDELDYDIVVGVDTVVTPRYDPHCTNGDVSGGCEPVAVFSAEKLLDATAGPSETAAIADALMNDSRTGQYVIASEAWDCIWEELIQNHKGLKTIYDRPPSAQGVPNFSSEMLTAMITELNRLITKYSGSEWNSKATANRVVSLLTEHKALIQTELNEVNSGRRVLTEKDFLGPKEREARRIQKLKDAKASETTEEDLEQDFTKYFLAIEKKMEENRRAAMKQRALKTARADRLKKRDVKIVNKMLREATTKTS</sequence>